<feature type="transmembrane region" description="Helical" evidence="2">
    <location>
        <begin position="135"/>
        <end position="157"/>
    </location>
</feature>
<feature type="region of interest" description="Disordered" evidence="1">
    <location>
        <begin position="318"/>
        <end position="338"/>
    </location>
</feature>
<feature type="transmembrane region" description="Helical" evidence="2">
    <location>
        <begin position="109"/>
        <end position="128"/>
    </location>
</feature>
<feature type="transmembrane region" description="Helical" evidence="2">
    <location>
        <begin position="12"/>
        <end position="34"/>
    </location>
</feature>
<reference evidence="3" key="1">
    <citation type="submission" date="2023-03" db="EMBL/GenBank/DDBJ databases">
        <title>Massive genome expansion in bonnet fungi (Mycena s.s.) driven by repeated elements and novel gene families across ecological guilds.</title>
        <authorList>
            <consortium name="Lawrence Berkeley National Laboratory"/>
            <person name="Harder C.B."/>
            <person name="Miyauchi S."/>
            <person name="Viragh M."/>
            <person name="Kuo A."/>
            <person name="Thoen E."/>
            <person name="Andreopoulos B."/>
            <person name="Lu D."/>
            <person name="Skrede I."/>
            <person name="Drula E."/>
            <person name="Henrissat B."/>
            <person name="Morin E."/>
            <person name="Kohler A."/>
            <person name="Barry K."/>
            <person name="LaButti K."/>
            <person name="Morin E."/>
            <person name="Salamov A."/>
            <person name="Lipzen A."/>
            <person name="Mereny Z."/>
            <person name="Hegedus B."/>
            <person name="Baldrian P."/>
            <person name="Stursova M."/>
            <person name="Weitz H."/>
            <person name="Taylor A."/>
            <person name="Grigoriev I.V."/>
            <person name="Nagy L.G."/>
            <person name="Martin F."/>
            <person name="Kauserud H."/>
        </authorList>
    </citation>
    <scope>NUCLEOTIDE SEQUENCE</scope>
    <source>
        <strain evidence="3">CBHHK188m</strain>
    </source>
</reference>
<comment type="caution">
    <text evidence="3">The sequence shown here is derived from an EMBL/GenBank/DDBJ whole genome shotgun (WGS) entry which is preliminary data.</text>
</comment>
<dbReference type="EMBL" id="JARJLG010000014">
    <property type="protein sequence ID" value="KAJ7775724.1"/>
    <property type="molecule type" value="Genomic_DNA"/>
</dbReference>
<feature type="transmembrane region" description="Helical" evidence="2">
    <location>
        <begin position="239"/>
        <end position="256"/>
    </location>
</feature>
<evidence type="ECO:0000256" key="2">
    <source>
        <dbReference type="SAM" id="Phobius"/>
    </source>
</evidence>
<protein>
    <submittedName>
        <fullName evidence="3">Uncharacterized protein</fullName>
    </submittedName>
</protein>
<feature type="transmembrane region" description="Helical" evidence="2">
    <location>
        <begin position="163"/>
        <end position="185"/>
    </location>
</feature>
<name>A0AAD7K2Q7_9AGAR</name>
<evidence type="ECO:0000256" key="1">
    <source>
        <dbReference type="SAM" id="MobiDB-lite"/>
    </source>
</evidence>
<accession>A0AAD7K2Q7</accession>
<keyword evidence="4" id="KW-1185">Reference proteome</keyword>
<proteinExistence type="predicted"/>
<sequence>MPISHFLQYFPLVIDTFTYGIYSALFFQSVQVLLSRRRTHYKFHLACLTALFLLSTIHIVAAYAWAFITDAAITAIYEVLSLRNPPPDLYGPNDPVVVHHLARLLRARYAIANALADAILIWRCYIIWGSSWRAVTFPCVAYVVNIGGFLVGALPLLGPSERTAVAVCIGTTFFTNVVASSLAAGRIWWISRRASYVISQNSRRTYANLTAILVESGCIYPISIIVALILFIVPTTSTISVLIAIAPVYHIVRYAYIQGISPTLIIVRVGLGVSTYDLDKTVTTVSHGTGEHAHRRAPGQPISTLRFNHTTTIELGLERRNENGSGGPVESCSDTTQV</sequence>
<dbReference type="AlphaFoldDB" id="A0AAD7K2Q7"/>
<keyword evidence="2" id="KW-0472">Membrane</keyword>
<gene>
    <name evidence="3" type="ORF">DFH07DRAFT_88965</name>
</gene>
<organism evidence="3 4">
    <name type="scientific">Mycena maculata</name>
    <dbReference type="NCBI Taxonomy" id="230809"/>
    <lineage>
        <taxon>Eukaryota</taxon>
        <taxon>Fungi</taxon>
        <taxon>Dikarya</taxon>
        <taxon>Basidiomycota</taxon>
        <taxon>Agaricomycotina</taxon>
        <taxon>Agaricomycetes</taxon>
        <taxon>Agaricomycetidae</taxon>
        <taxon>Agaricales</taxon>
        <taxon>Marasmiineae</taxon>
        <taxon>Mycenaceae</taxon>
        <taxon>Mycena</taxon>
    </lineage>
</organism>
<keyword evidence="2" id="KW-0812">Transmembrane</keyword>
<dbReference type="Proteomes" id="UP001215280">
    <property type="component" value="Unassembled WGS sequence"/>
</dbReference>
<evidence type="ECO:0000313" key="4">
    <source>
        <dbReference type="Proteomes" id="UP001215280"/>
    </source>
</evidence>
<feature type="transmembrane region" description="Helical" evidence="2">
    <location>
        <begin position="46"/>
        <end position="68"/>
    </location>
</feature>
<evidence type="ECO:0000313" key="3">
    <source>
        <dbReference type="EMBL" id="KAJ7775724.1"/>
    </source>
</evidence>
<feature type="transmembrane region" description="Helical" evidence="2">
    <location>
        <begin position="206"/>
        <end position="233"/>
    </location>
</feature>
<keyword evidence="2" id="KW-1133">Transmembrane helix</keyword>